<proteinExistence type="predicted"/>
<name>C0BXH2_9FIRM</name>
<evidence type="ECO:0000313" key="2">
    <source>
        <dbReference type="Proteomes" id="UP000004893"/>
    </source>
</evidence>
<dbReference type="AlphaFoldDB" id="C0BXH2"/>
<protein>
    <submittedName>
        <fullName evidence="1">Uncharacterized protein</fullName>
    </submittedName>
</protein>
<sequence length="43" mass="5294">MKILHHMELFVFPFTWRKSFFPSYFFMANCHSGNSFFIRSLML</sequence>
<accession>C0BXH2</accession>
<comment type="caution">
    <text evidence="1">The sequence shown here is derived from an EMBL/GenBank/DDBJ whole genome shotgun (WGS) entry which is preliminary data.</text>
</comment>
<dbReference type="EMBL" id="ABYI02000012">
    <property type="protein sequence ID" value="EEG75279.1"/>
    <property type="molecule type" value="Genomic_DNA"/>
</dbReference>
<dbReference type="Proteomes" id="UP000004893">
    <property type="component" value="Unassembled WGS sequence"/>
</dbReference>
<keyword evidence="2" id="KW-1185">Reference proteome</keyword>
<gene>
    <name evidence="1" type="ORF">CLOHYLEM_04509</name>
</gene>
<reference evidence="1" key="1">
    <citation type="submission" date="2009-02" db="EMBL/GenBank/DDBJ databases">
        <authorList>
            <person name="Fulton L."/>
            <person name="Clifton S."/>
            <person name="Fulton B."/>
            <person name="Xu J."/>
            <person name="Minx P."/>
            <person name="Pepin K.H."/>
            <person name="Johnson M."/>
            <person name="Bhonagiri V."/>
            <person name="Nash W.E."/>
            <person name="Mardis E.R."/>
            <person name="Wilson R.K."/>
        </authorList>
    </citation>
    <scope>NUCLEOTIDE SEQUENCE [LARGE SCALE GENOMIC DNA]</scope>
    <source>
        <strain evidence="1">DSM 15053</strain>
    </source>
</reference>
<reference evidence="1" key="2">
    <citation type="submission" date="2013-06" db="EMBL/GenBank/DDBJ databases">
        <title>Draft genome sequence of Clostridium hylemonae (DSM 15053).</title>
        <authorList>
            <person name="Sudarsanam P."/>
            <person name="Ley R."/>
            <person name="Guruge J."/>
            <person name="Turnbaugh P.J."/>
            <person name="Mahowald M."/>
            <person name="Liep D."/>
            <person name="Gordon J."/>
        </authorList>
    </citation>
    <scope>NUCLEOTIDE SEQUENCE</scope>
    <source>
        <strain evidence="1">DSM 15053</strain>
    </source>
</reference>
<evidence type="ECO:0000313" key="1">
    <source>
        <dbReference type="EMBL" id="EEG75279.1"/>
    </source>
</evidence>
<dbReference type="HOGENOM" id="CLU_3231763_0_0_9"/>
<organism evidence="1 2">
    <name type="scientific">[Clostridium] hylemonae DSM 15053</name>
    <dbReference type="NCBI Taxonomy" id="553973"/>
    <lineage>
        <taxon>Bacteria</taxon>
        <taxon>Bacillati</taxon>
        <taxon>Bacillota</taxon>
        <taxon>Clostridia</taxon>
        <taxon>Lachnospirales</taxon>
        <taxon>Lachnospiraceae</taxon>
    </lineage>
</organism>